<evidence type="ECO:0000313" key="2">
    <source>
        <dbReference type="EMBL" id="QKF93971.1"/>
    </source>
</evidence>
<evidence type="ECO:0000313" key="3">
    <source>
        <dbReference type="Proteomes" id="UP001162001"/>
    </source>
</evidence>
<dbReference type="Pfam" id="PF00307">
    <property type="entry name" value="CH"/>
    <property type="match status" value="1"/>
</dbReference>
<dbReference type="SUPFAM" id="SSF47576">
    <property type="entry name" value="Calponin-homology domain, CH-domain"/>
    <property type="match status" value="1"/>
</dbReference>
<dbReference type="EMBL" id="MT418680">
    <property type="protein sequence ID" value="QKF93971.1"/>
    <property type="molecule type" value="Genomic_DNA"/>
</dbReference>
<reference evidence="2 3" key="1">
    <citation type="submission" date="2020-04" db="EMBL/GenBank/DDBJ databases">
        <title>Advantages and limits of metagenomic assembly and binning of a giant virus.</title>
        <authorList>
            <person name="Schulz F."/>
            <person name="Andreani J."/>
            <person name="Francis R."/>
            <person name="Boudjemaa H."/>
            <person name="Bou Khalil J.Y."/>
            <person name="Lee J."/>
            <person name="La Scola B."/>
            <person name="Woyke T."/>
        </authorList>
    </citation>
    <scope>NUCLEOTIDE SEQUENCE [LARGE SCALE GENOMIC DNA]</scope>
    <source>
        <strain evidence="2 3">FV1/VV64</strain>
    </source>
</reference>
<sequence>MSNIETILNNVNLLLKRRQYIDKIIENQKINVTPISTTIPPTTVNQNKVPTVVPLISPAPQYKPPKFPPPILDKKSLIKWVNSKINKKPYFIEIKNFTKAWQDGHAFCALVTELTSTKTCESITNDDDRILASMKTFINNGVYVYADHDDNDYFIGLPLDDKSMIMQLSAIYDRFKNHKGGNNKKKYKLRT</sequence>
<dbReference type="Proteomes" id="UP001162001">
    <property type="component" value="Segment"/>
</dbReference>
<keyword evidence="3" id="KW-1185">Reference proteome</keyword>
<organism evidence="2 3">
    <name type="scientific">Fadolivirus FV1/VV64</name>
    <dbReference type="NCBI Taxonomy" id="3070911"/>
    <lineage>
        <taxon>Viruses</taxon>
        <taxon>Varidnaviria</taxon>
        <taxon>Bamfordvirae</taxon>
        <taxon>Nucleocytoviricota</taxon>
        <taxon>Megaviricetes</taxon>
        <taxon>Imitervirales</taxon>
        <taxon>Mimiviridae</taxon>
        <taxon>Klosneuvirinae</taxon>
        <taxon>Fadolivirus</taxon>
        <taxon>Fadolivirus algeromassiliense</taxon>
    </lineage>
</organism>
<dbReference type="InterPro" id="IPR001715">
    <property type="entry name" value="CH_dom"/>
</dbReference>
<dbReference type="Gene3D" id="1.10.418.10">
    <property type="entry name" value="Calponin-like domain"/>
    <property type="match status" value="1"/>
</dbReference>
<feature type="domain" description="Calponin-homology (CH)" evidence="1">
    <location>
        <begin position="74"/>
        <end position="138"/>
    </location>
</feature>
<name>A0A7D3UU81_9VIRU</name>
<proteinExistence type="predicted"/>
<evidence type="ECO:0000259" key="1">
    <source>
        <dbReference type="Pfam" id="PF00307"/>
    </source>
</evidence>
<protein>
    <submittedName>
        <fullName evidence="2">Calponin domain-containing protein</fullName>
    </submittedName>
</protein>
<accession>A0A7D3UU81</accession>
<gene>
    <name evidence="2" type="ORF">Fadolivirus_1_513</name>
</gene>
<dbReference type="InterPro" id="IPR036872">
    <property type="entry name" value="CH_dom_sf"/>
</dbReference>